<keyword evidence="2" id="KW-1185">Reference proteome</keyword>
<dbReference type="Pfam" id="PF19268">
    <property type="entry name" value="CIS_TMP"/>
    <property type="match status" value="1"/>
</dbReference>
<reference evidence="2" key="1">
    <citation type="journal article" date="2019" name="Int. J. Syst. Evol. Microbiol.">
        <title>The Global Catalogue of Microorganisms (GCM) 10K type strain sequencing project: providing services to taxonomists for standard genome sequencing and annotation.</title>
        <authorList>
            <consortium name="The Broad Institute Genomics Platform"/>
            <consortium name="The Broad Institute Genome Sequencing Center for Infectious Disease"/>
            <person name="Wu L."/>
            <person name="Ma J."/>
        </authorList>
    </citation>
    <scope>NUCLEOTIDE SEQUENCE [LARGE SCALE GENOMIC DNA]</scope>
    <source>
        <strain evidence="2">DT92</strain>
    </source>
</reference>
<protein>
    <submittedName>
        <fullName evidence="1">Contractile injection system tape measure protein</fullName>
    </submittedName>
</protein>
<name>A0ABW5AWX6_9FLAO</name>
<dbReference type="RefSeq" id="WP_378319599.1">
    <property type="nucleotide sequence ID" value="NZ_JBHUHY010000004.1"/>
</dbReference>
<proteinExistence type="predicted"/>
<sequence>MMRKETHIINKMYLEVNTTSKEQGYRIKDNLDSFLKEEVFPLLENRLKVFEKQVKDKTLRIDKLDLEIELKNDFKLIDVKQKIVTGIENSIQKQLQKSEDQIIQIDDKWFSEESLEFFSTDINTARALIYFLEKGSSPWWGSKELFAFLFDEDILEEILQTRSLASIFYEKLKQKNIRKRFIQQFSDRAIKKTLNNIFKTLSTTILNPQKLDREFEVFITSVSLELRFEIWEEIIQFFQTNNIQEFYKALSRWKNILTREPNQNQDRISDSLDEIDTKETKEFIEMNRRKSNWIETVIKSIDSQFPEIQNKISQDAKGIQNTVQKTPKDAIVPPQDKANKNPKEINKNEEEIPEGGYYIENAGLILVHPFLKNFFEHCKLINDQNKINDPELAIHLLHYLATKQEKQPEHQMIFEKFLCNIPLHLSINRNIEISQEFKTQSEELLDAMTHNWGALKNASSDLMRNEFLQRRGKLILNGKNPKIIVERKTQDILLDRLPWNISIVKLPWKDKLIFVDW</sequence>
<gene>
    <name evidence="1" type="ORF">ACFSJT_07385</name>
</gene>
<organism evidence="1 2">
    <name type="scientific">Aquimarina celericrescens</name>
    <dbReference type="NCBI Taxonomy" id="1964542"/>
    <lineage>
        <taxon>Bacteria</taxon>
        <taxon>Pseudomonadati</taxon>
        <taxon>Bacteroidota</taxon>
        <taxon>Flavobacteriia</taxon>
        <taxon>Flavobacteriales</taxon>
        <taxon>Flavobacteriaceae</taxon>
        <taxon>Aquimarina</taxon>
    </lineage>
</organism>
<evidence type="ECO:0000313" key="2">
    <source>
        <dbReference type="Proteomes" id="UP001597344"/>
    </source>
</evidence>
<dbReference type="Proteomes" id="UP001597344">
    <property type="component" value="Unassembled WGS sequence"/>
</dbReference>
<accession>A0ABW5AWX6</accession>
<dbReference type="InterPro" id="IPR045538">
    <property type="entry name" value="CIS_TMP"/>
</dbReference>
<dbReference type="EMBL" id="JBHUHY010000004">
    <property type="protein sequence ID" value="MFD2186611.1"/>
    <property type="molecule type" value="Genomic_DNA"/>
</dbReference>
<evidence type="ECO:0000313" key="1">
    <source>
        <dbReference type="EMBL" id="MFD2186611.1"/>
    </source>
</evidence>
<comment type="caution">
    <text evidence="1">The sequence shown here is derived from an EMBL/GenBank/DDBJ whole genome shotgun (WGS) entry which is preliminary data.</text>
</comment>